<dbReference type="Proteomes" id="UP000235965">
    <property type="component" value="Unassembled WGS sequence"/>
</dbReference>
<accession>A0A2J7PL12</accession>
<organism evidence="3 4">
    <name type="scientific">Cryptotermes secundus</name>
    <dbReference type="NCBI Taxonomy" id="105785"/>
    <lineage>
        <taxon>Eukaryota</taxon>
        <taxon>Metazoa</taxon>
        <taxon>Ecdysozoa</taxon>
        <taxon>Arthropoda</taxon>
        <taxon>Hexapoda</taxon>
        <taxon>Insecta</taxon>
        <taxon>Pterygota</taxon>
        <taxon>Neoptera</taxon>
        <taxon>Polyneoptera</taxon>
        <taxon>Dictyoptera</taxon>
        <taxon>Blattodea</taxon>
        <taxon>Blattoidea</taxon>
        <taxon>Termitoidae</taxon>
        <taxon>Kalotermitidae</taxon>
        <taxon>Cryptotermitinae</taxon>
        <taxon>Cryptotermes</taxon>
    </lineage>
</organism>
<dbReference type="Gene3D" id="3.40.630.30">
    <property type="match status" value="1"/>
</dbReference>
<keyword evidence="2" id="KW-0012">Acyltransferase</keyword>
<dbReference type="InParanoid" id="A0A2J7PL12"/>
<dbReference type="EMBL" id="NEVH01024529">
    <property type="protein sequence ID" value="PNF17021.1"/>
    <property type="molecule type" value="Genomic_DNA"/>
</dbReference>
<gene>
    <name evidence="3" type="ORF">B7P43_G02748</name>
</gene>
<keyword evidence="4" id="KW-1185">Reference proteome</keyword>
<dbReference type="PANTHER" id="PTHR45910">
    <property type="entry name" value="N-ALPHA-ACETYLTRANSFERASE 20"/>
    <property type="match status" value="1"/>
</dbReference>
<evidence type="ECO:0000313" key="3">
    <source>
        <dbReference type="EMBL" id="PNF17021.1"/>
    </source>
</evidence>
<name>A0A2J7PL12_9NEOP</name>
<dbReference type="AlphaFoldDB" id="A0A2J7PL12"/>
<comment type="caution">
    <text evidence="3">The sequence shown here is derived from an EMBL/GenBank/DDBJ whole genome shotgun (WGS) entry which is preliminary data.</text>
</comment>
<evidence type="ECO:0000256" key="1">
    <source>
        <dbReference type="ARBA" id="ARBA00022679"/>
    </source>
</evidence>
<proteinExistence type="predicted"/>
<dbReference type="InterPro" id="IPR051646">
    <property type="entry name" value="NatB_acetyltransferase_subunit"/>
</dbReference>
<sequence length="54" mass="6425">MYKRLGYIVYRTVLEYYSGDTDEDAFDMRKALSRDVKKKSVIPLMHPVRPEEVD</sequence>
<dbReference type="STRING" id="105785.A0A2J7PL12"/>
<evidence type="ECO:0000313" key="4">
    <source>
        <dbReference type="Proteomes" id="UP000235965"/>
    </source>
</evidence>
<reference evidence="3 4" key="1">
    <citation type="submission" date="2017-12" db="EMBL/GenBank/DDBJ databases">
        <title>Hemimetabolous genomes reveal molecular basis of termite eusociality.</title>
        <authorList>
            <person name="Harrison M.C."/>
            <person name="Jongepier E."/>
            <person name="Robertson H.M."/>
            <person name="Arning N."/>
            <person name="Bitard-Feildel T."/>
            <person name="Chao H."/>
            <person name="Childers C.P."/>
            <person name="Dinh H."/>
            <person name="Doddapaneni H."/>
            <person name="Dugan S."/>
            <person name="Gowin J."/>
            <person name="Greiner C."/>
            <person name="Han Y."/>
            <person name="Hu H."/>
            <person name="Hughes D.S.T."/>
            <person name="Huylmans A.-K."/>
            <person name="Kemena C."/>
            <person name="Kremer L.P.M."/>
            <person name="Lee S.L."/>
            <person name="Lopez-Ezquerra A."/>
            <person name="Mallet L."/>
            <person name="Monroy-Kuhn J.M."/>
            <person name="Moser A."/>
            <person name="Murali S.C."/>
            <person name="Muzny D.M."/>
            <person name="Otani S."/>
            <person name="Piulachs M.-D."/>
            <person name="Poelchau M."/>
            <person name="Qu J."/>
            <person name="Schaub F."/>
            <person name="Wada-Katsumata A."/>
            <person name="Worley K.C."/>
            <person name="Xie Q."/>
            <person name="Ylla G."/>
            <person name="Poulsen M."/>
            <person name="Gibbs R.A."/>
            <person name="Schal C."/>
            <person name="Richards S."/>
            <person name="Belles X."/>
            <person name="Korb J."/>
            <person name="Bornberg-Bauer E."/>
        </authorList>
    </citation>
    <scope>NUCLEOTIDE SEQUENCE [LARGE SCALE GENOMIC DNA]</scope>
    <source>
        <tissue evidence="3">Whole body</tissue>
    </source>
</reference>
<dbReference type="GO" id="GO:0004596">
    <property type="term" value="F:protein-N-terminal amino-acid acetyltransferase activity"/>
    <property type="evidence" value="ECO:0007669"/>
    <property type="project" value="TreeGrafter"/>
</dbReference>
<dbReference type="PANTHER" id="PTHR45910:SF1">
    <property type="entry name" value="N-ALPHA-ACETYLTRANSFERASE 20"/>
    <property type="match status" value="1"/>
</dbReference>
<evidence type="ECO:0000256" key="2">
    <source>
        <dbReference type="ARBA" id="ARBA00023315"/>
    </source>
</evidence>
<dbReference type="OrthoDB" id="10264728at2759"/>
<keyword evidence="1" id="KW-0808">Transferase</keyword>
<protein>
    <recommendedName>
        <fullName evidence="5">N-acetyltransferase domain-containing protein</fullName>
    </recommendedName>
</protein>
<evidence type="ECO:0008006" key="5">
    <source>
        <dbReference type="Google" id="ProtNLM"/>
    </source>
</evidence>
<dbReference type="GO" id="GO:0031416">
    <property type="term" value="C:NatB complex"/>
    <property type="evidence" value="ECO:0007669"/>
    <property type="project" value="TreeGrafter"/>
</dbReference>